<dbReference type="EMBL" id="PTIU01000027">
    <property type="protein sequence ID" value="PPK53446.1"/>
    <property type="molecule type" value="Genomic_DNA"/>
</dbReference>
<dbReference type="GO" id="GO:0016279">
    <property type="term" value="F:protein-lysine N-methyltransferase activity"/>
    <property type="evidence" value="ECO:0007669"/>
    <property type="project" value="InterPro"/>
</dbReference>
<evidence type="ECO:0000256" key="2">
    <source>
        <dbReference type="ARBA" id="ARBA00022679"/>
    </source>
</evidence>
<evidence type="ECO:0000256" key="3">
    <source>
        <dbReference type="ARBA" id="ARBA00022691"/>
    </source>
</evidence>
<accession>A0A2S6G3U9</accession>
<dbReference type="EMBL" id="PTIT01000024">
    <property type="protein sequence ID" value="PPK50541.1"/>
    <property type="molecule type" value="Genomic_DNA"/>
</dbReference>
<dbReference type="PANTHER" id="PTHR13610:SF9">
    <property type="entry name" value="FI06469P"/>
    <property type="match status" value="1"/>
</dbReference>
<dbReference type="Gene3D" id="3.40.50.150">
    <property type="entry name" value="Vaccinia Virus protein VP39"/>
    <property type="match status" value="1"/>
</dbReference>
<dbReference type="PANTHER" id="PTHR13610">
    <property type="entry name" value="METHYLTRANSFERASE DOMAIN-CONTAINING PROTEIN"/>
    <property type="match status" value="1"/>
</dbReference>
<evidence type="ECO:0000313" key="5">
    <source>
        <dbReference type="EMBL" id="PPK53446.1"/>
    </source>
</evidence>
<gene>
    <name evidence="5" type="ORF">B0H24_102733</name>
    <name evidence="4" type="ORF">BY455_12444</name>
</gene>
<dbReference type="Proteomes" id="UP000239446">
    <property type="component" value="Unassembled WGS sequence"/>
</dbReference>
<reference evidence="4 7" key="1">
    <citation type="submission" date="2018-02" db="EMBL/GenBank/DDBJ databases">
        <title>Deep subsurface shale carbon reservoir microbial communities from Ohio and West Virginia, USA.</title>
        <authorList>
            <person name="Wrighton K."/>
        </authorList>
    </citation>
    <scope>NUCLEOTIDE SEQUENCE [LARGE SCALE GENOMIC DNA]</scope>
    <source>
        <strain evidence="4 7">UTICA-S1B6</strain>
    </source>
</reference>
<keyword evidence="3" id="KW-0949">S-adenosyl-L-methionine</keyword>
<dbReference type="InterPro" id="IPR029063">
    <property type="entry name" value="SAM-dependent_MTases_sf"/>
</dbReference>
<dbReference type="OrthoDB" id="5510758at2"/>
<protein>
    <recommendedName>
        <fullName evidence="8">Methyltransferase family protein</fullName>
    </recommendedName>
</protein>
<dbReference type="GO" id="GO:0032259">
    <property type="term" value="P:methylation"/>
    <property type="evidence" value="ECO:0007669"/>
    <property type="project" value="UniProtKB-KW"/>
</dbReference>
<evidence type="ECO:0008006" key="8">
    <source>
        <dbReference type="Google" id="ProtNLM"/>
    </source>
</evidence>
<evidence type="ECO:0000313" key="6">
    <source>
        <dbReference type="Proteomes" id="UP000239446"/>
    </source>
</evidence>
<reference evidence="5 6" key="2">
    <citation type="submission" date="2018-02" db="EMBL/GenBank/DDBJ databases">
        <title>Subsurface microbial communities from deep shales in Ohio and West Virginia, USA.</title>
        <authorList>
            <person name="Wrighton K."/>
        </authorList>
    </citation>
    <scope>NUCLEOTIDE SEQUENCE [LARGE SCALE GENOMIC DNA]</scope>
    <source>
        <strain evidence="5 6">UTICA-S1B9</strain>
    </source>
</reference>
<evidence type="ECO:0000256" key="1">
    <source>
        <dbReference type="ARBA" id="ARBA00022603"/>
    </source>
</evidence>
<proteinExistence type="predicted"/>
<dbReference type="SUPFAM" id="SSF53335">
    <property type="entry name" value="S-adenosyl-L-methionine-dependent methyltransferases"/>
    <property type="match status" value="1"/>
</dbReference>
<dbReference type="RefSeq" id="WP_104417091.1">
    <property type="nucleotide sequence ID" value="NZ_PTIT01000024.1"/>
</dbReference>
<keyword evidence="1" id="KW-0489">Methyltransferase</keyword>
<dbReference type="AlphaFoldDB" id="A0A2S6G3U9"/>
<dbReference type="Proteomes" id="UP000239648">
    <property type="component" value="Unassembled WGS sequence"/>
</dbReference>
<dbReference type="InterPro" id="IPR026170">
    <property type="entry name" value="FAM173A/B"/>
</dbReference>
<keyword evidence="2" id="KW-0808">Transferase</keyword>
<evidence type="ECO:0000313" key="7">
    <source>
        <dbReference type="Proteomes" id="UP000239648"/>
    </source>
</evidence>
<comment type="caution">
    <text evidence="5">The sequence shown here is derived from an EMBL/GenBank/DDBJ whole genome shotgun (WGS) entry which is preliminary data.</text>
</comment>
<sequence length="183" mass="20095">MFALDIVVVVAILVVGLSIAWSTARVGISPTPSSGKAREAIIGLMADTGTGPVYDLGSGWGGLVIRLARKYPDRKIVGYEVSFVPWLVSVIFKKILGLPNLEIYKKNFLQVDLSGADVLVCFLHTDGMRQLAQKLTAGEGFNGFLISNYFALPSCQPEVSMRINDFYQSPIYCYRLGELQRVN</sequence>
<keyword evidence="7" id="KW-1185">Reference proteome</keyword>
<organism evidence="5 6">
    <name type="scientific">Marinobacter persicus</name>
    <dbReference type="NCBI Taxonomy" id="930118"/>
    <lineage>
        <taxon>Bacteria</taxon>
        <taxon>Pseudomonadati</taxon>
        <taxon>Pseudomonadota</taxon>
        <taxon>Gammaproteobacteria</taxon>
        <taxon>Pseudomonadales</taxon>
        <taxon>Marinobacteraceae</taxon>
        <taxon>Marinobacter</taxon>
    </lineage>
</organism>
<evidence type="ECO:0000313" key="4">
    <source>
        <dbReference type="EMBL" id="PPK50541.1"/>
    </source>
</evidence>
<name>A0A2S6G3U9_9GAMM</name>